<protein>
    <recommendedName>
        <fullName evidence="3">MSP domain-containing protein</fullName>
    </recommendedName>
</protein>
<comment type="caution">
    <text evidence="1">The sequence shown here is derived from an EMBL/GenBank/DDBJ whole genome shotgun (WGS) entry which is preliminary data.</text>
</comment>
<proteinExistence type="predicted"/>
<evidence type="ECO:0000313" key="1">
    <source>
        <dbReference type="EMBL" id="KAK8866413.1"/>
    </source>
</evidence>
<keyword evidence="2" id="KW-1185">Reference proteome</keyword>
<evidence type="ECO:0008006" key="3">
    <source>
        <dbReference type="Google" id="ProtNLM"/>
    </source>
</evidence>
<organism evidence="1 2">
    <name type="scientific">Tritrichomonas musculus</name>
    <dbReference type="NCBI Taxonomy" id="1915356"/>
    <lineage>
        <taxon>Eukaryota</taxon>
        <taxon>Metamonada</taxon>
        <taxon>Parabasalia</taxon>
        <taxon>Tritrichomonadida</taxon>
        <taxon>Tritrichomonadidae</taxon>
        <taxon>Tritrichomonas</taxon>
    </lineage>
</organism>
<reference evidence="1 2" key="1">
    <citation type="submission" date="2024-04" db="EMBL/GenBank/DDBJ databases">
        <title>Tritrichomonas musculus Genome.</title>
        <authorList>
            <person name="Alves-Ferreira E."/>
            <person name="Grigg M."/>
            <person name="Lorenzi H."/>
            <person name="Galac M."/>
        </authorList>
    </citation>
    <scope>NUCLEOTIDE SEQUENCE [LARGE SCALE GENOMIC DNA]</scope>
    <source>
        <strain evidence="1 2">EAF2021</strain>
    </source>
</reference>
<sequence>METLQQDLDFNNTSLIWPDDKSIAKDSYVRISPDIMNNLQIVKDIPLMFPIPVINISEFDKQDDSPISLYKKTYVVTQDRNRFLWKDSQLQVLVQIPAAVYNITLTPSSPEWTFDQSMLISPNSKIKAIYPPSPLPPVSEVLEVTLSPLKSQEKTIYNFFNDMSVAEKSFIKIDDDLLFDTVQPSNTNIPIDQTSFNNCCFINYEYSNSQWFALFTIKNYKLTDDHTSVLVKPNVSLNATSYSSPLQVLNIQLNNLNPVYTLPTGIYGESIFSISNELIPDKIITEEANEQPTEYFIQLSSFDQSKEVIDYDIEFDESILFRKGSKLRIKFVR</sequence>
<gene>
    <name evidence="1" type="ORF">M9Y10_009375</name>
</gene>
<name>A0ABR2IN45_9EUKA</name>
<evidence type="ECO:0000313" key="2">
    <source>
        <dbReference type="Proteomes" id="UP001470230"/>
    </source>
</evidence>
<dbReference type="Proteomes" id="UP001470230">
    <property type="component" value="Unassembled WGS sequence"/>
</dbReference>
<accession>A0ABR2IN45</accession>
<dbReference type="EMBL" id="JAPFFF010000015">
    <property type="protein sequence ID" value="KAK8866413.1"/>
    <property type="molecule type" value="Genomic_DNA"/>
</dbReference>